<evidence type="ECO:0000313" key="3">
    <source>
        <dbReference type="Proteomes" id="UP000499080"/>
    </source>
</evidence>
<dbReference type="PANTHER" id="PTHR46114">
    <property type="entry name" value="APPLE DOMAIN-CONTAINING PROTEIN"/>
    <property type="match status" value="1"/>
</dbReference>
<feature type="region of interest" description="Disordered" evidence="1">
    <location>
        <begin position="171"/>
        <end position="198"/>
    </location>
</feature>
<dbReference type="EMBL" id="BGPR01051682">
    <property type="protein sequence ID" value="GBO28600.1"/>
    <property type="molecule type" value="Genomic_DNA"/>
</dbReference>
<comment type="caution">
    <text evidence="2">The sequence shown here is derived from an EMBL/GenBank/DDBJ whole genome shotgun (WGS) entry which is preliminary data.</text>
</comment>
<dbReference type="PANTHER" id="PTHR46114:SF1">
    <property type="entry name" value="ZAD DOMAIN-CONTAINING PROTEIN"/>
    <property type="match status" value="1"/>
</dbReference>
<protein>
    <submittedName>
        <fullName evidence="2">Uncharacterized protein</fullName>
    </submittedName>
</protein>
<name>A0A4Y2VXI5_ARAVE</name>
<evidence type="ECO:0000313" key="2">
    <source>
        <dbReference type="EMBL" id="GBO28600.1"/>
    </source>
</evidence>
<organism evidence="2 3">
    <name type="scientific">Araneus ventricosus</name>
    <name type="common">Orbweaver spider</name>
    <name type="synonym">Epeira ventricosa</name>
    <dbReference type="NCBI Taxonomy" id="182803"/>
    <lineage>
        <taxon>Eukaryota</taxon>
        <taxon>Metazoa</taxon>
        <taxon>Ecdysozoa</taxon>
        <taxon>Arthropoda</taxon>
        <taxon>Chelicerata</taxon>
        <taxon>Arachnida</taxon>
        <taxon>Araneae</taxon>
        <taxon>Araneomorphae</taxon>
        <taxon>Entelegynae</taxon>
        <taxon>Araneoidea</taxon>
        <taxon>Araneidae</taxon>
        <taxon>Araneus</taxon>
    </lineage>
</organism>
<evidence type="ECO:0000256" key="1">
    <source>
        <dbReference type="SAM" id="MobiDB-lite"/>
    </source>
</evidence>
<gene>
    <name evidence="2" type="ORF">AVEN_204885_1</name>
</gene>
<dbReference type="Proteomes" id="UP000499080">
    <property type="component" value="Unassembled WGS sequence"/>
</dbReference>
<dbReference type="AlphaFoldDB" id="A0A4Y2VXI5"/>
<keyword evidence="3" id="KW-1185">Reference proteome</keyword>
<sequence length="210" mass="23673">MGCNMSLKIHFLHSHLDFFPENLGSVSDDHGERFHEDISNIEARYQGKWNPKMLADYCWALRSDIPQAKHSRQAKSEILRQDADSGKERLSCFFFLLSRMQSLFVSFCNPCIPLHPPLMRSLVTSYVLLLLVLALWTEAVPVQEDGDNSLMYRSACGGGCDGGGYDYSDYSEESEDEGDGGGCGCNQEREEPPSGGCGCNQERDKRWLWL</sequence>
<accession>A0A4Y2VXI5</accession>
<reference evidence="2 3" key="1">
    <citation type="journal article" date="2019" name="Sci. Rep.">
        <title>Orb-weaving spider Araneus ventricosus genome elucidates the spidroin gene catalogue.</title>
        <authorList>
            <person name="Kono N."/>
            <person name="Nakamura H."/>
            <person name="Ohtoshi R."/>
            <person name="Moran D.A.P."/>
            <person name="Shinohara A."/>
            <person name="Yoshida Y."/>
            <person name="Fujiwara M."/>
            <person name="Mori M."/>
            <person name="Tomita M."/>
            <person name="Arakawa K."/>
        </authorList>
    </citation>
    <scope>NUCLEOTIDE SEQUENCE [LARGE SCALE GENOMIC DNA]</scope>
</reference>
<proteinExistence type="predicted"/>